<dbReference type="AlphaFoldDB" id="A0AAV6FQ10"/>
<reference evidence="2" key="1">
    <citation type="submission" date="2020-10" db="EMBL/GenBank/DDBJ databases">
        <title>Chromosome-scale genome assembly of the Allis shad, Alosa alosa.</title>
        <authorList>
            <person name="Margot Z."/>
            <person name="Christophe K."/>
            <person name="Cabau C."/>
            <person name="Louis A."/>
            <person name="Berthelot C."/>
            <person name="Parey E."/>
            <person name="Roest Crollius H."/>
            <person name="Montfort J."/>
            <person name="Robinson-Rechavi M."/>
            <person name="Bucao C."/>
            <person name="Bouchez O."/>
            <person name="Gislard M."/>
            <person name="Lluch J."/>
            <person name="Milhes M."/>
            <person name="Lampietro C."/>
            <person name="Lopez Roques C."/>
            <person name="Donnadieu C."/>
            <person name="Braasch I."/>
            <person name="Desvignes T."/>
            <person name="Postlethwait J."/>
            <person name="Bobe J."/>
            <person name="Guiguen Y."/>
        </authorList>
    </citation>
    <scope>NUCLEOTIDE SEQUENCE</scope>
    <source>
        <strain evidence="2">M-15738</strain>
        <tissue evidence="2">Blood</tissue>
    </source>
</reference>
<feature type="non-terminal residue" evidence="2">
    <location>
        <position position="69"/>
    </location>
</feature>
<proteinExistence type="predicted"/>
<protein>
    <submittedName>
        <fullName evidence="2">Uncharacterized protein</fullName>
    </submittedName>
</protein>
<comment type="caution">
    <text evidence="2">The sequence shown here is derived from an EMBL/GenBank/DDBJ whole genome shotgun (WGS) entry which is preliminary data.</text>
</comment>
<gene>
    <name evidence="2" type="ORF">AALO_G00268440</name>
</gene>
<name>A0AAV6FQ10_9TELE</name>
<dbReference type="EMBL" id="JADWDJ010000021">
    <property type="protein sequence ID" value="KAG5263777.1"/>
    <property type="molecule type" value="Genomic_DNA"/>
</dbReference>
<accession>A0AAV6FQ10</accession>
<evidence type="ECO:0000256" key="1">
    <source>
        <dbReference type="SAM" id="MobiDB-lite"/>
    </source>
</evidence>
<feature type="region of interest" description="Disordered" evidence="1">
    <location>
        <begin position="40"/>
        <end position="69"/>
    </location>
</feature>
<organism evidence="2 3">
    <name type="scientific">Alosa alosa</name>
    <name type="common">allis shad</name>
    <dbReference type="NCBI Taxonomy" id="278164"/>
    <lineage>
        <taxon>Eukaryota</taxon>
        <taxon>Metazoa</taxon>
        <taxon>Chordata</taxon>
        <taxon>Craniata</taxon>
        <taxon>Vertebrata</taxon>
        <taxon>Euteleostomi</taxon>
        <taxon>Actinopterygii</taxon>
        <taxon>Neopterygii</taxon>
        <taxon>Teleostei</taxon>
        <taxon>Clupei</taxon>
        <taxon>Clupeiformes</taxon>
        <taxon>Clupeoidei</taxon>
        <taxon>Clupeidae</taxon>
        <taxon>Alosa</taxon>
    </lineage>
</organism>
<feature type="compositionally biased region" description="Gly residues" evidence="1">
    <location>
        <begin position="45"/>
        <end position="55"/>
    </location>
</feature>
<keyword evidence="3" id="KW-1185">Reference proteome</keyword>
<sequence>MTLDEDFLFRDVEVVENGESPVDTEEAGLRGDWGEAEAEVTGGSPAVGGAAGDGVTGSRDGVEFPGEEN</sequence>
<evidence type="ECO:0000313" key="3">
    <source>
        <dbReference type="Proteomes" id="UP000823561"/>
    </source>
</evidence>
<dbReference type="Proteomes" id="UP000823561">
    <property type="component" value="Chromosome 21"/>
</dbReference>
<evidence type="ECO:0000313" key="2">
    <source>
        <dbReference type="EMBL" id="KAG5263777.1"/>
    </source>
</evidence>